<dbReference type="EMBL" id="CADCUS010000419">
    <property type="protein sequence ID" value="CAA9424439.1"/>
    <property type="molecule type" value="Genomic_DNA"/>
</dbReference>
<dbReference type="AlphaFoldDB" id="A0A6J4PUN1"/>
<sequence length="41" mass="4409">GQHQRCGGGRRAQAVRAAGVRRRHRGHPGPAGPPLLHRRAP</sequence>
<feature type="non-terminal residue" evidence="2">
    <location>
        <position position="1"/>
    </location>
</feature>
<evidence type="ECO:0000256" key="1">
    <source>
        <dbReference type="SAM" id="MobiDB-lite"/>
    </source>
</evidence>
<feature type="compositionally biased region" description="Gly residues" evidence="1">
    <location>
        <begin position="1"/>
        <end position="10"/>
    </location>
</feature>
<organism evidence="2">
    <name type="scientific">uncultured Pseudonocardia sp</name>
    <dbReference type="NCBI Taxonomy" id="211455"/>
    <lineage>
        <taxon>Bacteria</taxon>
        <taxon>Bacillati</taxon>
        <taxon>Actinomycetota</taxon>
        <taxon>Actinomycetes</taxon>
        <taxon>Pseudonocardiales</taxon>
        <taxon>Pseudonocardiaceae</taxon>
        <taxon>Pseudonocardia</taxon>
        <taxon>environmental samples</taxon>
    </lineage>
</organism>
<feature type="non-terminal residue" evidence="2">
    <location>
        <position position="41"/>
    </location>
</feature>
<feature type="region of interest" description="Disordered" evidence="1">
    <location>
        <begin position="1"/>
        <end position="41"/>
    </location>
</feature>
<reference evidence="2" key="1">
    <citation type="submission" date="2020-02" db="EMBL/GenBank/DDBJ databases">
        <authorList>
            <person name="Meier V. D."/>
        </authorList>
    </citation>
    <scope>NUCLEOTIDE SEQUENCE</scope>
    <source>
        <strain evidence="2">AVDCRST_MAG66</strain>
    </source>
</reference>
<name>A0A6J4PUN1_9PSEU</name>
<gene>
    <name evidence="2" type="ORF">AVDCRST_MAG66-2840</name>
</gene>
<proteinExistence type="predicted"/>
<protein>
    <submittedName>
        <fullName evidence="2">Uncharacterized protein</fullName>
    </submittedName>
</protein>
<accession>A0A6J4PUN1</accession>
<evidence type="ECO:0000313" key="2">
    <source>
        <dbReference type="EMBL" id="CAA9424439.1"/>
    </source>
</evidence>